<proteinExistence type="predicted"/>
<keyword evidence="3" id="KW-0808">Transferase</keyword>
<evidence type="ECO:0000256" key="9">
    <source>
        <dbReference type="SAM" id="Phobius"/>
    </source>
</evidence>
<feature type="transmembrane region" description="Helical" evidence="9">
    <location>
        <begin position="557"/>
        <end position="582"/>
    </location>
</feature>
<feature type="transmembrane region" description="Helical" evidence="9">
    <location>
        <begin position="624"/>
        <end position="646"/>
    </location>
</feature>
<feature type="transmembrane region" description="Helical" evidence="9">
    <location>
        <begin position="594"/>
        <end position="612"/>
    </location>
</feature>
<dbReference type="GO" id="GO:0016020">
    <property type="term" value="C:membrane"/>
    <property type="evidence" value="ECO:0007669"/>
    <property type="project" value="InterPro"/>
</dbReference>
<evidence type="ECO:0000256" key="7">
    <source>
        <dbReference type="ARBA" id="ARBA00023316"/>
    </source>
</evidence>
<feature type="transmembrane region" description="Helical" evidence="9">
    <location>
        <begin position="473"/>
        <end position="495"/>
    </location>
</feature>
<dbReference type="InterPro" id="IPR005150">
    <property type="entry name" value="Cellulose_synth"/>
</dbReference>
<reference evidence="10" key="1">
    <citation type="journal article" date="2020" name="bioRxiv">
        <title>Hybrid origin of Populus tomentosa Carr. identified through genome sequencing and phylogenomic analysis.</title>
        <authorList>
            <person name="An X."/>
            <person name="Gao K."/>
            <person name="Chen Z."/>
            <person name="Li J."/>
            <person name="Yang X."/>
            <person name="Yang X."/>
            <person name="Zhou J."/>
            <person name="Guo T."/>
            <person name="Zhao T."/>
            <person name="Huang S."/>
            <person name="Miao D."/>
            <person name="Khan W.U."/>
            <person name="Rao P."/>
            <person name="Ye M."/>
            <person name="Lei B."/>
            <person name="Liao W."/>
            <person name="Wang J."/>
            <person name="Ji L."/>
            <person name="Li Y."/>
            <person name="Guo B."/>
            <person name="Mustafa N.S."/>
            <person name="Li S."/>
            <person name="Yun Q."/>
            <person name="Keller S.R."/>
            <person name="Mao J."/>
            <person name="Zhang R."/>
            <person name="Strauss S.H."/>
        </authorList>
    </citation>
    <scope>NUCLEOTIDE SEQUENCE</scope>
    <source>
        <strain evidence="10">GM15</strain>
        <tissue evidence="10">Leaf</tissue>
    </source>
</reference>
<keyword evidence="6 9" id="KW-0472">Membrane</keyword>
<keyword evidence="2" id="KW-0328">Glycosyltransferase</keyword>
<evidence type="ECO:0000313" key="11">
    <source>
        <dbReference type="Proteomes" id="UP000886885"/>
    </source>
</evidence>
<feature type="transmembrane region" description="Helical" evidence="9">
    <location>
        <begin position="432"/>
        <end position="453"/>
    </location>
</feature>
<evidence type="ECO:0000256" key="4">
    <source>
        <dbReference type="ARBA" id="ARBA00022692"/>
    </source>
</evidence>
<evidence type="ECO:0000256" key="3">
    <source>
        <dbReference type="ARBA" id="ARBA00022679"/>
    </source>
</evidence>
<sequence>MEGRLKGQAATNVAPPLHTVKPLRRTIFNRVFAAVYALAILTLLYYHAKTLIYSTTLVSFSTTLALLFSDLVLAFMWVNTQTFRMCPVYQRSPEALFESNHPCTSESEKIKMMYESMKAKVGHVLERGKVGDQYITSDHEREAFNKWSDNFTRQDHPAVIQVLLDASKDKDIDGYSMPNLIYISRGKSKASPHHFKAGALNALLRVSGSMTNAPMILSLDCDFRSNDPQTPLRVLCYLCDPAIPPDFAYAQFPQLFQGINKSDIYNAEYKRLFQINMLGFDGLSGPNHVGTGCFFRRRSFFGSPSSLILPEIPELAPDYVVDKPIQSQSILSMAHRVANCNYENQTDWGSKIGFRYGSLVEDYYTGFRMHCEGWKSLFCNPDRPAFFGDVPTSLIGALDQQKRWSVGLLEVGFSKYSPATYGVRTMGPLMGLAYAQLAFWPLWSIPITAYAFLPQLALLNKVYIFPKVSEPWFFLYAFLFLGAYGQDCLEFLLAGGTIQRWWSDQRFWIIRGITSYVFGSIEFFLKFLGISAFGFTVTSKAVDAEQSKRYEQGIFEFGVHSPMFVTLTMAAIINLISFSLGLVEVFRGNDLEGLFVQMFISGFAVVNCWPIYEAIALRNDNGKMPLKTTIMATLVAGAFYAAASFICRRQAHFVVRARRSDWFPQHVSLRKLYKLGLRKLLEKNKIIYESMKVKVERVLERGEVDDENITSGQEREAFNKWAESFTRQDHPAVIQLRVSGCMTNAPIILTLDCDSCSNDPETPLRAMCYLSDPETRPQLAYVQFPQIFRGINKSDIYNAEFKRLYQINVMGFDGLSGPNYLGTGCFFQRRAFYGSPSSLASPEIPELGPDYIVDKPIQSQSVLALAHQVASCNYESRSNWGSKIGFRYGSLSEDYHTGFRMQCEGWKSIFCDPERPAFLGDVPITLNDALNQQKRWSIGLLEVGFSRYSPATFGVKEIGLLMGLAYAQSAFWAIWSIPITTYAFLPQLALLNKVYIFPKVSEPWFFLYALIFLGAYGQDFLDFILAGGSIQRWWSDQRFWIIRGISSYVFGSVEFFLKFLGISSFGFNVTSKVVDNEQSKRYGQGIFEFGVHSPMFVTLTMAAIINLISFSQGLVEVFGGNNLEGLFVQMFISGFAVVNSWPIYEAIAWRKDKGKMPIKTSIIATLLAGTLYTASCFVFL</sequence>
<evidence type="ECO:0000313" key="10">
    <source>
        <dbReference type="EMBL" id="KAG6781195.1"/>
    </source>
</evidence>
<keyword evidence="5 9" id="KW-1133">Transmembrane helix</keyword>
<dbReference type="GO" id="GO:0030244">
    <property type="term" value="P:cellulose biosynthetic process"/>
    <property type="evidence" value="ECO:0007669"/>
    <property type="project" value="InterPro"/>
</dbReference>
<dbReference type="AlphaFoldDB" id="A0A8X8AHJ2"/>
<feature type="transmembrane region" description="Helical" evidence="9">
    <location>
        <begin position="1123"/>
        <end position="1144"/>
    </location>
</feature>
<comment type="subcellular location">
    <subcellularLocation>
        <location evidence="1">Endomembrane system</location>
    </subcellularLocation>
</comment>
<gene>
    <name evidence="10" type="ORF">POTOM_014086</name>
</gene>
<feature type="transmembrane region" description="Helical" evidence="9">
    <location>
        <begin position="52"/>
        <end position="78"/>
    </location>
</feature>
<evidence type="ECO:0000256" key="6">
    <source>
        <dbReference type="ARBA" id="ARBA00023136"/>
    </source>
</evidence>
<protein>
    <recommendedName>
        <fullName evidence="12">Cellulose synthase-like protein G3</fullName>
    </recommendedName>
</protein>
<name>A0A8X8AHJ2_POPTO</name>
<evidence type="ECO:0000256" key="1">
    <source>
        <dbReference type="ARBA" id="ARBA00004308"/>
    </source>
</evidence>
<feature type="binding site" evidence="8">
    <location>
        <position position="196"/>
    </location>
    <ligand>
        <name>Mn(2+)</name>
        <dbReference type="ChEBI" id="CHEBI:29035"/>
    </ligand>
</feature>
<dbReference type="GO" id="GO:0012505">
    <property type="term" value="C:endomembrane system"/>
    <property type="evidence" value="ECO:0007669"/>
    <property type="project" value="UniProtKB-SubCell"/>
</dbReference>
<dbReference type="PANTHER" id="PTHR13301">
    <property type="entry name" value="X-BOX TRANSCRIPTION FACTOR-RELATED"/>
    <property type="match status" value="1"/>
</dbReference>
<keyword evidence="11" id="KW-1185">Reference proteome</keyword>
<dbReference type="EMBL" id="JAAWWB010000006">
    <property type="protein sequence ID" value="KAG6781195.1"/>
    <property type="molecule type" value="Genomic_DNA"/>
</dbReference>
<comment type="caution">
    <text evidence="10">The sequence shown here is derived from an EMBL/GenBank/DDBJ whole genome shotgun (WGS) entry which is preliminary data.</text>
</comment>
<dbReference type="GO" id="GO:0016760">
    <property type="term" value="F:cellulose synthase (UDP-forming) activity"/>
    <property type="evidence" value="ECO:0007669"/>
    <property type="project" value="InterPro"/>
</dbReference>
<organism evidence="10 11">
    <name type="scientific">Populus tomentosa</name>
    <name type="common">Chinese white poplar</name>
    <dbReference type="NCBI Taxonomy" id="118781"/>
    <lineage>
        <taxon>Eukaryota</taxon>
        <taxon>Viridiplantae</taxon>
        <taxon>Streptophyta</taxon>
        <taxon>Embryophyta</taxon>
        <taxon>Tracheophyta</taxon>
        <taxon>Spermatophyta</taxon>
        <taxon>Magnoliopsida</taxon>
        <taxon>eudicotyledons</taxon>
        <taxon>Gunneridae</taxon>
        <taxon>Pentapetalae</taxon>
        <taxon>rosids</taxon>
        <taxon>fabids</taxon>
        <taxon>Malpighiales</taxon>
        <taxon>Salicaceae</taxon>
        <taxon>Saliceae</taxon>
        <taxon>Populus</taxon>
    </lineage>
</organism>
<accession>A0A8X8AHJ2</accession>
<feature type="transmembrane region" description="Helical" evidence="9">
    <location>
        <begin position="1048"/>
        <end position="1069"/>
    </location>
</feature>
<keyword evidence="4 9" id="KW-0812">Transmembrane</keyword>
<feature type="transmembrane region" description="Helical" evidence="9">
    <location>
        <begin position="1089"/>
        <end position="1111"/>
    </location>
</feature>
<dbReference type="GO" id="GO:0071555">
    <property type="term" value="P:cell wall organization"/>
    <property type="evidence" value="ECO:0007669"/>
    <property type="project" value="UniProtKB-KW"/>
</dbReference>
<dbReference type="FunFam" id="3.90.550.10:FF:000135">
    <property type="entry name" value="Cellulose synthase-like protein G3"/>
    <property type="match status" value="1"/>
</dbReference>
<dbReference type="Pfam" id="PF03552">
    <property type="entry name" value="Cellulose_synt"/>
    <property type="match status" value="4"/>
</dbReference>
<feature type="transmembrane region" description="Helical" evidence="9">
    <location>
        <begin position="1156"/>
        <end position="1179"/>
    </location>
</feature>
<dbReference type="Proteomes" id="UP000886885">
    <property type="component" value="Chromosome 3D"/>
</dbReference>
<feature type="transmembrane region" description="Helical" evidence="9">
    <location>
        <begin position="964"/>
        <end position="985"/>
    </location>
</feature>
<feature type="binding site" evidence="8">
    <location>
        <position position="220"/>
    </location>
    <ligand>
        <name>Mn(2+)</name>
        <dbReference type="ChEBI" id="CHEBI:29035"/>
    </ligand>
</feature>
<evidence type="ECO:0000256" key="8">
    <source>
        <dbReference type="PIRSR" id="PIRSR605150-3"/>
    </source>
</evidence>
<evidence type="ECO:0000256" key="2">
    <source>
        <dbReference type="ARBA" id="ARBA00022676"/>
    </source>
</evidence>
<dbReference type="OrthoDB" id="72851at2759"/>
<evidence type="ECO:0000256" key="5">
    <source>
        <dbReference type="ARBA" id="ARBA00022989"/>
    </source>
</evidence>
<feature type="transmembrane region" description="Helical" evidence="9">
    <location>
        <begin position="27"/>
        <end position="46"/>
    </location>
</feature>
<feature type="transmembrane region" description="Helical" evidence="9">
    <location>
        <begin position="516"/>
        <end position="537"/>
    </location>
</feature>
<evidence type="ECO:0008006" key="12">
    <source>
        <dbReference type="Google" id="ProtNLM"/>
    </source>
</evidence>
<keyword evidence="7" id="KW-0961">Cell wall biogenesis/degradation</keyword>
<feature type="transmembrane region" description="Helical" evidence="9">
    <location>
        <begin position="1005"/>
        <end position="1027"/>
    </location>
</feature>